<reference evidence="6 7" key="1">
    <citation type="journal article" date="2017" name="Gigascience">
        <title>Draft genome of the honey bee ectoparasitic mite, Tropilaelaps mercedesae, is shaped by the parasitic life history.</title>
        <authorList>
            <person name="Dong X."/>
            <person name="Armstrong S.D."/>
            <person name="Xia D."/>
            <person name="Makepeace B.L."/>
            <person name="Darby A.C."/>
            <person name="Kadowaki T."/>
        </authorList>
    </citation>
    <scope>NUCLEOTIDE SEQUENCE [LARGE SCALE GENOMIC DNA]</scope>
    <source>
        <strain evidence="6">Wuxi-XJTLU</strain>
    </source>
</reference>
<keyword evidence="7" id="KW-1185">Reference proteome</keyword>
<dbReference type="Gene3D" id="1.10.20.70">
    <property type="entry name" value="Transcription termination and cleavage factor, C-terminal domain"/>
    <property type="match status" value="1"/>
</dbReference>
<dbReference type="GO" id="GO:0031124">
    <property type="term" value="P:mRNA 3'-end processing"/>
    <property type="evidence" value="ECO:0007669"/>
    <property type="project" value="InterPro"/>
</dbReference>
<dbReference type="GO" id="GO:0005634">
    <property type="term" value="C:nucleus"/>
    <property type="evidence" value="ECO:0007669"/>
    <property type="project" value="UniProtKB-SubCell"/>
</dbReference>
<dbReference type="InterPro" id="IPR026896">
    <property type="entry name" value="CSTF_C"/>
</dbReference>
<organism evidence="6 7">
    <name type="scientific">Tropilaelaps mercedesae</name>
    <dbReference type="NCBI Taxonomy" id="418985"/>
    <lineage>
        <taxon>Eukaryota</taxon>
        <taxon>Metazoa</taxon>
        <taxon>Ecdysozoa</taxon>
        <taxon>Arthropoda</taxon>
        <taxon>Chelicerata</taxon>
        <taxon>Arachnida</taxon>
        <taxon>Acari</taxon>
        <taxon>Parasitiformes</taxon>
        <taxon>Mesostigmata</taxon>
        <taxon>Gamasina</taxon>
        <taxon>Dermanyssoidea</taxon>
        <taxon>Laelapidae</taxon>
        <taxon>Tropilaelaps</taxon>
    </lineage>
</organism>
<evidence type="ECO:0000256" key="4">
    <source>
        <dbReference type="SAM" id="MobiDB-lite"/>
    </source>
</evidence>
<dbReference type="Proteomes" id="UP000192247">
    <property type="component" value="Unassembled WGS sequence"/>
</dbReference>
<dbReference type="InterPro" id="IPR038192">
    <property type="entry name" value="CSTF_C_sf"/>
</dbReference>
<dbReference type="GO" id="GO:0003723">
    <property type="term" value="F:RNA binding"/>
    <property type="evidence" value="ECO:0007669"/>
    <property type="project" value="UniProtKB-KW"/>
</dbReference>
<feature type="domain" description="Transcription termination and cleavage factor C-terminal" evidence="5">
    <location>
        <begin position="55"/>
        <end position="93"/>
    </location>
</feature>
<protein>
    <submittedName>
        <fullName evidence="6">Cleavage stimulation factor subunit 2-like</fullName>
    </submittedName>
</protein>
<dbReference type="Pfam" id="PF14304">
    <property type="entry name" value="CSTF_C"/>
    <property type="match status" value="1"/>
</dbReference>
<accession>A0A1V9WYH5</accession>
<dbReference type="STRING" id="418985.A0A1V9WYH5"/>
<evidence type="ECO:0000259" key="5">
    <source>
        <dbReference type="Pfam" id="PF14304"/>
    </source>
</evidence>
<keyword evidence="2" id="KW-0694">RNA-binding</keyword>
<feature type="compositionally biased region" description="Gly residues" evidence="4">
    <location>
        <begin position="1"/>
        <end position="20"/>
    </location>
</feature>
<evidence type="ECO:0000256" key="3">
    <source>
        <dbReference type="ARBA" id="ARBA00023242"/>
    </source>
</evidence>
<proteinExistence type="predicted"/>
<feature type="compositionally biased region" description="Pro residues" evidence="4">
    <location>
        <begin position="28"/>
        <end position="42"/>
    </location>
</feature>
<dbReference type="AlphaFoldDB" id="A0A1V9WYH5"/>
<dbReference type="FunFam" id="1.10.20.70:FF:000001">
    <property type="entry name" value="Cleavage stimulation factor subunit 2"/>
    <property type="match status" value="1"/>
</dbReference>
<feature type="region of interest" description="Disordered" evidence="4">
    <location>
        <begin position="1"/>
        <end position="56"/>
    </location>
</feature>
<comment type="subcellular location">
    <subcellularLocation>
        <location evidence="1">Nucleus</location>
    </subcellularLocation>
</comment>
<dbReference type="OrthoDB" id="240216at2759"/>
<keyword evidence="3" id="KW-0539">Nucleus</keyword>
<evidence type="ECO:0000256" key="2">
    <source>
        <dbReference type="ARBA" id="ARBA00022884"/>
    </source>
</evidence>
<evidence type="ECO:0000256" key="1">
    <source>
        <dbReference type="ARBA" id="ARBA00004123"/>
    </source>
</evidence>
<gene>
    <name evidence="6" type="ORF">BIW11_14306</name>
</gene>
<evidence type="ECO:0000313" key="6">
    <source>
        <dbReference type="EMBL" id="OQR66212.1"/>
    </source>
</evidence>
<dbReference type="EMBL" id="MNPL01033369">
    <property type="protein sequence ID" value="OQR66212.1"/>
    <property type="molecule type" value="Genomic_DNA"/>
</dbReference>
<dbReference type="InParanoid" id="A0A1V9WYH5"/>
<comment type="caution">
    <text evidence="6">The sequence shown here is derived from an EMBL/GenBank/DDBJ whole genome shotgun (WGS) entry which is preliminary data.</text>
</comment>
<sequence length="95" mass="9621">PVPVPGAGGYGGDVGRGGFSAGHQAAPNAPPGRANPPPPPTVPINMAAAGANPNEQEKTKLIMQVLSLTEAQLNALPPDQREGILTLKKQIQGGR</sequence>
<name>A0A1V9WYH5_9ACAR</name>
<feature type="non-terminal residue" evidence="6">
    <location>
        <position position="1"/>
    </location>
</feature>
<evidence type="ECO:0000313" key="7">
    <source>
        <dbReference type="Proteomes" id="UP000192247"/>
    </source>
</evidence>